<keyword evidence="4 6" id="KW-1133">Transmembrane helix</keyword>
<dbReference type="AlphaFoldDB" id="A0A7V1I4Z7"/>
<dbReference type="CDD" id="cd13128">
    <property type="entry name" value="MATE_Wzx_like"/>
    <property type="match status" value="1"/>
</dbReference>
<dbReference type="Proteomes" id="UP000886268">
    <property type="component" value="Unassembled WGS sequence"/>
</dbReference>
<feature type="transmembrane region" description="Helical" evidence="6">
    <location>
        <begin position="455"/>
        <end position="475"/>
    </location>
</feature>
<keyword evidence="2" id="KW-1003">Cell membrane</keyword>
<dbReference type="EMBL" id="DRKW01000285">
    <property type="protein sequence ID" value="HEB74534.1"/>
    <property type="molecule type" value="Genomic_DNA"/>
</dbReference>
<dbReference type="Pfam" id="PF01943">
    <property type="entry name" value="Polysacc_synt"/>
    <property type="match status" value="1"/>
</dbReference>
<feature type="transmembrane region" description="Helical" evidence="6">
    <location>
        <begin position="249"/>
        <end position="268"/>
    </location>
</feature>
<dbReference type="PANTHER" id="PTHR30250:SF27">
    <property type="entry name" value="POLYSACCHARIDE BIOSYNTHESIS PROTEIN"/>
    <property type="match status" value="1"/>
</dbReference>
<gene>
    <name evidence="7" type="ORF">ENJ03_04870</name>
</gene>
<feature type="transmembrane region" description="Helical" evidence="6">
    <location>
        <begin position="397"/>
        <end position="415"/>
    </location>
</feature>
<reference evidence="7" key="1">
    <citation type="journal article" date="2020" name="mSystems">
        <title>Genome- and Community-Level Interaction Insights into Carbon Utilization and Element Cycling Functions of Hydrothermarchaeota in Hydrothermal Sediment.</title>
        <authorList>
            <person name="Zhou Z."/>
            <person name="Liu Y."/>
            <person name="Xu W."/>
            <person name="Pan J."/>
            <person name="Luo Z.H."/>
            <person name="Li M."/>
        </authorList>
    </citation>
    <scope>NUCLEOTIDE SEQUENCE [LARGE SCALE GENOMIC DNA]</scope>
    <source>
        <strain evidence="7">HyVt-45</strain>
    </source>
</reference>
<sequence>MKKFRDNCSSDCLASTLFISTKPTEETTDQLIKQVAKGGGIAFGGSVIGKVAALGLNVLLGRVLGPGAYGLYVLGISVIGIAQSIASLGLNQGVVRFCSMYRGERDNARVKGTLLSALGISSVSSVLMAAILFALSDTISERFFNEPELSSVLRVFALVLPFYVLMGITTSFAQSFRRIDYQQGVQIFRLLVNFALVSLAFLLGFRLAGAVYGFLASGVLSAGLGFYFLWRIFPEAILNSQATYRAAQLLRFSFPMFLIGISYFLLSYTDRIMLGYFGQANDVGVYNAATILSMNIVIFIAAIISIFSPILADLHNKRKYNEIKSLYKVTTRWIIITSSPLFLILALFPDTIMSIFGVEYQIGSRVLIILAFAYFVGAATGPGGVILQMSGKQDIDLVNGTFLVIVNIALNIWLIPVYGVIGAALATCITLTLIHVARFIEVYKIFKMIPYDFHILKPLVAGIIAAVPGVLFNVFSNPGSLKLAYIGLPLVVFIYGISLWGMGLHPQDKIILLAIIRKFCHVI</sequence>
<dbReference type="GO" id="GO:0005886">
    <property type="term" value="C:plasma membrane"/>
    <property type="evidence" value="ECO:0007669"/>
    <property type="project" value="UniProtKB-SubCell"/>
</dbReference>
<evidence type="ECO:0000313" key="7">
    <source>
        <dbReference type="EMBL" id="HEB74534.1"/>
    </source>
</evidence>
<comment type="caution">
    <text evidence="7">The sequence shown here is derived from an EMBL/GenBank/DDBJ whole genome shotgun (WGS) entry which is preliminary data.</text>
</comment>
<dbReference type="PANTHER" id="PTHR30250">
    <property type="entry name" value="PST FAMILY PREDICTED COLANIC ACID TRANSPORTER"/>
    <property type="match status" value="1"/>
</dbReference>
<evidence type="ECO:0000256" key="1">
    <source>
        <dbReference type="ARBA" id="ARBA00004651"/>
    </source>
</evidence>
<feature type="transmembrane region" description="Helical" evidence="6">
    <location>
        <begin position="69"/>
        <end position="91"/>
    </location>
</feature>
<dbReference type="InterPro" id="IPR050833">
    <property type="entry name" value="Poly_Biosynth_Transport"/>
</dbReference>
<feature type="transmembrane region" description="Helical" evidence="6">
    <location>
        <begin position="421"/>
        <end position="443"/>
    </location>
</feature>
<feature type="transmembrane region" description="Helical" evidence="6">
    <location>
        <begin position="187"/>
        <end position="205"/>
    </location>
</feature>
<accession>A0A7V1I4Z7</accession>
<evidence type="ECO:0000256" key="4">
    <source>
        <dbReference type="ARBA" id="ARBA00022989"/>
    </source>
</evidence>
<dbReference type="InterPro" id="IPR002797">
    <property type="entry name" value="Polysacc_synth"/>
</dbReference>
<feature type="transmembrane region" description="Helical" evidence="6">
    <location>
        <begin position="155"/>
        <end position="175"/>
    </location>
</feature>
<protein>
    <submittedName>
        <fullName evidence="7">Flippase</fullName>
    </submittedName>
</protein>
<feature type="transmembrane region" description="Helical" evidence="6">
    <location>
        <begin position="362"/>
        <end position="385"/>
    </location>
</feature>
<name>A0A7V1I4Z7_DESA2</name>
<evidence type="ECO:0000256" key="2">
    <source>
        <dbReference type="ARBA" id="ARBA00022475"/>
    </source>
</evidence>
<keyword evidence="5 6" id="KW-0472">Membrane</keyword>
<evidence type="ECO:0000256" key="5">
    <source>
        <dbReference type="ARBA" id="ARBA00023136"/>
    </source>
</evidence>
<feature type="transmembrane region" description="Helical" evidence="6">
    <location>
        <begin position="288"/>
        <end position="312"/>
    </location>
</feature>
<feature type="transmembrane region" description="Helical" evidence="6">
    <location>
        <begin position="41"/>
        <end position="63"/>
    </location>
</feature>
<organism evidence="7">
    <name type="scientific">Desulfofervidus auxilii</name>
    <dbReference type="NCBI Taxonomy" id="1621989"/>
    <lineage>
        <taxon>Bacteria</taxon>
        <taxon>Pseudomonadati</taxon>
        <taxon>Thermodesulfobacteriota</taxon>
        <taxon>Candidatus Desulfofervidia</taxon>
        <taxon>Candidatus Desulfofervidales</taxon>
        <taxon>Candidatus Desulfofervidaceae</taxon>
        <taxon>Candidatus Desulfofervidus</taxon>
    </lineage>
</organism>
<feature type="transmembrane region" description="Helical" evidence="6">
    <location>
        <begin position="481"/>
        <end position="502"/>
    </location>
</feature>
<evidence type="ECO:0000256" key="3">
    <source>
        <dbReference type="ARBA" id="ARBA00022692"/>
    </source>
</evidence>
<feature type="transmembrane region" description="Helical" evidence="6">
    <location>
        <begin position="112"/>
        <end position="135"/>
    </location>
</feature>
<proteinExistence type="predicted"/>
<feature type="transmembrane region" description="Helical" evidence="6">
    <location>
        <begin position="211"/>
        <end position="229"/>
    </location>
</feature>
<evidence type="ECO:0000256" key="6">
    <source>
        <dbReference type="SAM" id="Phobius"/>
    </source>
</evidence>
<keyword evidence="3 6" id="KW-0812">Transmembrane</keyword>
<comment type="subcellular location">
    <subcellularLocation>
        <location evidence="1">Cell membrane</location>
        <topology evidence="1">Multi-pass membrane protein</topology>
    </subcellularLocation>
</comment>
<feature type="transmembrane region" description="Helical" evidence="6">
    <location>
        <begin position="333"/>
        <end position="356"/>
    </location>
</feature>